<comment type="caution">
    <text evidence="4">The sequence shown here is derived from an EMBL/GenBank/DDBJ whole genome shotgun (WGS) entry which is preliminary data.</text>
</comment>
<evidence type="ECO:0000259" key="3">
    <source>
        <dbReference type="Pfam" id="PF13358"/>
    </source>
</evidence>
<evidence type="ECO:0000259" key="2">
    <source>
        <dbReference type="Pfam" id="PF01498"/>
    </source>
</evidence>
<accession>A0A6A4X292</accession>
<keyword evidence="5" id="KW-1185">Reference proteome</keyword>
<dbReference type="EMBL" id="VIIS01000443">
    <property type="protein sequence ID" value="KAF0309018.1"/>
    <property type="molecule type" value="Genomic_DNA"/>
</dbReference>
<evidence type="ECO:0000313" key="5">
    <source>
        <dbReference type="Proteomes" id="UP000440578"/>
    </source>
</evidence>
<feature type="domain" description="Tc1-like transposase DDE" evidence="3">
    <location>
        <begin position="146"/>
        <end position="305"/>
    </location>
</feature>
<feature type="domain" description="Transposase Tc1-like" evidence="2">
    <location>
        <begin position="70"/>
        <end position="136"/>
    </location>
</feature>
<dbReference type="Pfam" id="PF01498">
    <property type="entry name" value="HTH_Tnp_Tc3_2"/>
    <property type="match status" value="1"/>
</dbReference>
<dbReference type="Pfam" id="PF13358">
    <property type="entry name" value="DDE_3"/>
    <property type="match status" value="1"/>
</dbReference>
<name>A0A6A4X292_AMPAM</name>
<dbReference type="InterPro" id="IPR002492">
    <property type="entry name" value="Transposase_Tc1-like"/>
</dbReference>
<sequence length="355" mass="40161">MVKEYSLAKRHRAVGMVRGGMTQASVAQTLGVSVSTMKIWMARDRQGQSLQNRIGRGRKTVLTRVAKIVLAKAALKRRQSTRKLAKKLTAKGHPVSKTTVHSYLTKCLHLKPLKPRRQPKLTEAQKLKRLAFARERISWTIEEWRRVLFSDESPFELCHPPNRQNDRVWAHTSKEVPATETVKHPRKVMVWAMMSYRGLSELHIIPRGQTVTVEYYVEEVLKQTPSSAMERTTQNGPPTSVKLLPRMSEAIFQQDGAPAHNAARTQEWCRGNLPGFWKKGVWPGNSPDLSPIENLWAIVQDELDKMGPATNETALVRNLQKAWSSISAETLNNLMCGMPERMRECVRLGGGCIGK</sequence>
<organism evidence="4 5">
    <name type="scientific">Amphibalanus amphitrite</name>
    <name type="common">Striped barnacle</name>
    <name type="synonym">Balanus amphitrite</name>
    <dbReference type="NCBI Taxonomy" id="1232801"/>
    <lineage>
        <taxon>Eukaryota</taxon>
        <taxon>Metazoa</taxon>
        <taxon>Ecdysozoa</taxon>
        <taxon>Arthropoda</taxon>
        <taxon>Crustacea</taxon>
        <taxon>Multicrustacea</taxon>
        <taxon>Cirripedia</taxon>
        <taxon>Thoracica</taxon>
        <taxon>Thoracicalcarea</taxon>
        <taxon>Balanomorpha</taxon>
        <taxon>Balanoidea</taxon>
        <taxon>Balanidae</taxon>
        <taxon>Amphibalaninae</taxon>
        <taxon>Amphibalanus</taxon>
    </lineage>
</organism>
<dbReference type="OrthoDB" id="6381513at2759"/>
<dbReference type="SUPFAM" id="SSF46689">
    <property type="entry name" value="Homeodomain-like"/>
    <property type="match status" value="1"/>
</dbReference>
<comment type="subcellular location">
    <subcellularLocation>
        <location evidence="1">Nucleus</location>
    </subcellularLocation>
</comment>
<dbReference type="GO" id="GO:0003677">
    <property type="term" value="F:DNA binding"/>
    <property type="evidence" value="ECO:0007669"/>
    <property type="project" value="InterPro"/>
</dbReference>
<dbReference type="Gene3D" id="3.30.420.10">
    <property type="entry name" value="Ribonuclease H-like superfamily/Ribonuclease H"/>
    <property type="match status" value="1"/>
</dbReference>
<gene>
    <name evidence="4" type="primary">tc1a_2</name>
    <name evidence="4" type="ORF">FJT64_019811</name>
</gene>
<dbReference type="Proteomes" id="UP000440578">
    <property type="component" value="Unassembled WGS sequence"/>
</dbReference>
<dbReference type="PANTHER" id="PTHR46068">
    <property type="entry name" value="PROTEIN CBG27172"/>
    <property type="match status" value="1"/>
</dbReference>
<protein>
    <submittedName>
        <fullName evidence="4">Transposable element Tc1 transposase</fullName>
    </submittedName>
</protein>
<proteinExistence type="predicted"/>
<dbReference type="InterPro" id="IPR036388">
    <property type="entry name" value="WH-like_DNA-bd_sf"/>
</dbReference>
<dbReference type="InterPro" id="IPR036397">
    <property type="entry name" value="RNaseH_sf"/>
</dbReference>
<dbReference type="GO" id="GO:0015074">
    <property type="term" value="P:DNA integration"/>
    <property type="evidence" value="ECO:0007669"/>
    <property type="project" value="InterPro"/>
</dbReference>
<dbReference type="GO" id="GO:0005634">
    <property type="term" value="C:nucleus"/>
    <property type="evidence" value="ECO:0007669"/>
    <property type="project" value="UniProtKB-SubCell"/>
</dbReference>
<evidence type="ECO:0000256" key="1">
    <source>
        <dbReference type="ARBA" id="ARBA00004123"/>
    </source>
</evidence>
<dbReference type="PANTHER" id="PTHR46068:SF1">
    <property type="entry name" value="TRANSPOSASE IS30-LIKE HTH DOMAIN-CONTAINING PROTEIN"/>
    <property type="match status" value="1"/>
</dbReference>
<reference evidence="4 5" key="1">
    <citation type="submission" date="2019-07" db="EMBL/GenBank/DDBJ databases">
        <title>Draft genome assembly of a fouling barnacle, Amphibalanus amphitrite (Darwin, 1854): The first reference genome for Thecostraca.</title>
        <authorList>
            <person name="Kim W."/>
        </authorList>
    </citation>
    <scope>NUCLEOTIDE SEQUENCE [LARGE SCALE GENOMIC DNA]</scope>
    <source>
        <strain evidence="4">SNU_AA5</strain>
        <tissue evidence="4">Soma without cirri and trophi</tissue>
    </source>
</reference>
<dbReference type="InterPro" id="IPR038717">
    <property type="entry name" value="Tc1-like_DDE_dom"/>
</dbReference>
<dbReference type="AlphaFoldDB" id="A0A6A4X292"/>
<dbReference type="GO" id="GO:0006313">
    <property type="term" value="P:DNA transposition"/>
    <property type="evidence" value="ECO:0007669"/>
    <property type="project" value="InterPro"/>
</dbReference>
<dbReference type="Gene3D" id="1.10.10.10">
    <property type="entry name" value="Winged helix-like DNA-binding domain superfamily/Winged helix DNA-binding domain"/>
    <property type="match status" value="1"/>
</dbReference>
<dbReference type="InterPro" id="IPR009057">
    <property type="entry name" value="Homeodomain-like_sf"/>
</dbReference>
<evidence type="ECO:0000313" key="4">
    <source>
        <dbReference type="EMBL" id="KAF0309018.1"/>
    </source>
</evidence>